<protein>
    <submittedName>
        <fullName evidence="4">Uncharacterized protein</fullName>
    </submittedName>
</protein>
<sequence>MAGENPHHVARGHVASDVDDEINYRSLYISLQDLKFIIIQNFFFCKQAYHTTKIFKEGKTIREIRTRRGKFREGGNRCSGLLEGVSIVSSGRQETSEVQKVDGLRQLSKTFRFCGELKSVQDLTEWLDSVYSYLAMVNYPYPVNFIMPLPAHPVREACTEMVMSIGSDRNTSMFPAYDWDYSAFREGRKRDFRVTPRPRWITTEFGGHVREQYITLCLLLLLRKKVLITSTCVPPRWRTLIG</sequence>
<dbReference type="PANTHER" id="PTHR11010:SF38">
    <property type="entry name" value="LYSOSOMAL PRO-X CARBOXYPEPTIDASE"/>
    <property type="match status" value="1"/>
</dbReference>
<proteinExistence type="predicted"/>
<dbReference type="Gene3D" id="1.20.120.980">
    <property type="entry name" value="Serine carboxypeptidase S28, SKS domain"/>
    <property type="match status" value="1"/>
</dbReference>
<gene>
    <name evidence="4" type="ORF">V6N11_044055</name>
</gene>
<keyword evidence="3" id="KW-0378">Hydrolase</keyword>
<comment type="caution">
    <text evidence="4">The sequence shown here is derived from an EMBL/GenBank/DDBJ whole genome shotgun (WGS) entry which is preliminary data.</text>
</comment>
<evidence type="ECO:0000256" key="2">
    <source>
        <dbReference type="ARBA" id="ARBA00022729"/>
    </source>
</evidence>
<dbReference type="EMBL" id="JBBPBN010000023">
    <property type="protein sequence ID" value="KAK9011201.1"/>
    <property type="molecule type" value="Genomic_DNA"/>
</dbReference>
<evidence type="ECO:0000256" key="3">
    <source>
        <dbReference type="ARBA" id="ARBA00022801"/>
    </source>
</evidence>
<organism evidence="4 5">
    <name type="scientific">Hibiscus sabdariffa</name>
    <name type="common">roselle</name>
    <dbReference type="NCBI Taxonomy" id="183260"/>
    <lineage>
        <taxon>Eukaryota</taxon>
        <taxon>Viridiplantae</taxon>
        <taxon>Streptophyta</taxon>
        <taxon>Embryophyta</taxon>
        <taxon>Tracheophyta</taxon>
        <taxon>Spermatophyta</taxon>
        <taxon>Magnoliopsida</taxon>
        <taxon>eudicotyledons</taxon>
        <taxon>Gunneridae</taxon>
        <taxon>Pentapetalae</taxon>
        <taxon>rosids</taxon>
        <taxon>malvids</taxon>
        <taxon>Malvales</taxon>
        <taxon>Malvaceae</taxon>
        <taxon>Malvoideae</taxon>
        <taxon>Hibiscus</taxon>
    </lineage>
</organism>
<accession>A0ABR2RE17</accession>
<keyword evidence="1" id="KW-0645">Protease</keyword>
<dbReference type="InterPro" id="IPR042269">
    <property type="entry name" value="Ser_carbopepase_S28_SKS"/>
</dbReference>
<evidence type="ECO:0000313" key="5">
    <source>
        <dbReference type="Proteomes" id="UP001396334"/>
    </source>
</evidence>
<name>A0ABR2RE17_9ROSI</name>
<dbReference type="PANTHER" id="PTHR11010">
    <property type="entry name" value="PROTEASE S28 PRO-X CARBOXYPEPTIDASE-RELATED"/>
    <property type="match status" value="1"/>
</dbReference>
<evidence type="ECO:0000256" key="1">
    <source>
        <dbReference type="ARBA" id="ARBA00022670"/>
    </source>
</evidence>
<reference evidence="4 5" key="1">
    <citation type="journal article" date="2024" name="G3 (Bethesda)">
        <title>Genome assembly of Hibiscus sabdariffa L. provides insights into metabolisms of medicinal natural products.</title>
        <authorList>
            <person name="Kim T."/>
        </authorList>
    </citation>
    <scope>NUCLEOTIDE SEQUENCE [LARGE SCALE GENOMIC DNA]</scope>
    <source>
        <strain evidence="4">TK-2024</strain>
        <tissue evidence="4">Old leaves</tissue>
    </source>
</reference>
<evidence type="ECO:0000313" key="4">
    <source>
        <dbReference type="EMBL" id="KAK9011201.1"/>
    </source>
</evidence>
<dbReference type="Proteomes" id="UP001396334">
    <property type="component" value="Unassembled WGS sequence"/>
</dbReference>
<keyword evidence="5" id="KW-1185">Reference proteome</keyword>
<keyword evidence="2" id="KW-0732">Signal</keyword>